<evidence type="ECO:0000256" key="2">
    <source>
        <dbReference type="SAM" id="Phobius"/>
    </source>
</evidence>
<dbReference type="Proteomes" id="UP000093861">
    <property type="component" value="Unassembled WGS sequence"/>
</dbReference>
<sequence length="151" mass="16062">MAFRGVGVTRRWQLAIAVTAALSVFIALVTGTWLRPNFAATAPPEPAAWSAAPVGAQAGLTHERPVVGRATLAAERPSAPANKTNQKPFRSAWMTKERPLTWNRLSPQSVLTPAPLSFTPIGFAPAGTQARAPAAVASDRDILTRICVARR</sequence>
<name>A0A1A2RLM5_9MYCO</name>
<proteinExistence type="predicted"/>
<evidence type="ECO:0000256" key="1">
    <source>
        <dbReference type="SAM" id="MobiDB-lite"/>
    </source>
</evidence>
<evidence type="ECO:0000313" key="3">
    <source>
        <dbReference type="EMBL" id="OBH52943.1"/>
    </source>
</evidence>
<evidence type="ECO:0000313" key="4">
    <source>
        <dbReference type="Proteomes" id="UP000093861"/>
    </source>
</evidence>
<gene>
    <name evidence="3" type="ORF">A5685_00725</name>
</gene>
<feature type="transmembrane region" description="Helical" evidence="2">
    <location>
        <begin position="12"/>
        <end position="34"/>
    </location>
</feature>
<protein>
    <submittedName>
        <fullName evidence="3">Uncharacterized protein</fullName>
    </submittedName>
</protein>
<keyword evidence="2" id="KW-0472">Membrane</keyword>
<feature type="region of interest" description="Disordered" evidence="1">
    <location>
        <begin position="72"/>
        <end position="92"/>
    </location>
</feature>
<reference evidence="3 4" key="1">
    <citation type="submission" date="2016-06" db="EMBL/GenBank/DDBJ databases">
        <authorList>
            <person name="Kjaerup R.B."/>
            <person name="Dalgaard T.S."/>
            <person name="Juul-Madsen H.R."/>
        </authorList>
    </citation>
    <scope>NUCLEOTIDE SEQUENCE [LARGE SCALE GENOMIC DNA]</scope>
    <source>
        <strain evidence="3 4">E2464</strain>
    </source>
</reference>
<keyword evidence="2" id="KW-0812">Transmembrane</keyword>
<dbReference type="EMBL" id="LZJS01000164">
    <property type="protein sequence ID" value="OBH52943.1"/>
    <property type="molecule type" value="Genomic_DNA"/>
</dbReference>
<dbReference type="RefSeq" id="WP_064954431.1">
    <property type="nucleotide sequence ID" value="NZ_LZJS01000164.1"/>
</dbReference>
<dbReference type="AlphaFoldDB" id="A0A1A2RLM5"/>
<accession>A0A1A2RLM5</accession>
<organism evidence="3 4">
    <name type="scientific">Mycobacterium colombiense</name>
    <dbReference type="NCBI Taxonomy" id="339268"/>
    <lineage>
        <taxon>Bacteria</taxon>
        <taxon>Bacillati</taxon>
        <taxon>Actinomycetota</taxon>
        <taxon>Actinomycetes</taxon>
        <taxon>Mycobacteriales</taxon>
        <taxon>Mycobacteriaceae</taxon>
        <taxon>Mycobacterium</taxon>
        <taxon>Mycobacterium avium complex (MAC)</taxon>
    </lineage>
</organism>
<comment type="caution">
    <text evidence="3">The sequence shown here is derived from an EMBL/GenBank/DDBJ whole genome shotgun (WGS) entry which is preliminary data.</text>
</comment>
<keyword evidence="2" id="KW-1133">Transmembrane helix</keyword>